<dbReference type="GO" id="GO:0061503">
    <property type="term" value="F:tRNA threonylcarbamoyladenosine dehydratase"/>
    <property type="evidence" value="ECO:0007669"/>
    <property type="project" value="TreeGrafter"/>
</dbReference>
<dbReference type="SUPFAM" id="SSF69572">
    <property type="entry name" value="Activating enzymes of the ubiquitin-like proteins"/>
    <property type="match status" value="1"/>
</dbReference>
<dbReference type="RefSeq" id="WP_304543706.1">
    <property type="nucleotide sequence ID" value="NZ_JARPTC010000019.1"/>
</dbReference>
<dbReference type="Proteomes" id="UP001172911">
    <property type="component" value="Unassembled WGS sequence"/>
</dbReference>
<dbReference type="GO" id="GO:0008641">
    <property type="term" value="F:ubiquitin-like modifier activating enzyme activity"/>
    <property type="evidence" value="ECO:0007669"/>
    <property type="project" value="InterPro"/>
</dbReference>
<gene>
    <name evidence="2" type="primary">thiF</name>
    <name evidence="2" type="ORF">P6N53_12745</name>
</gene>
<reference evidence="2" key="2">
    <citation type="submission" date="2023-03" db="EMBL/GenBank/DDBJ databases">
        <authorList>
            <person name="Zhang Z."/>
        </authorList>
    </citation>
    <scope>NUCLEOTIDE SEQUENCE</scope>
    <source>
        <strain evidence="2">DSA</strain>
    </source>
</reference>
<keyword evidence="2" id="KW-0808">Transferase</keyword>
<dbReference type="GO" id="GO:0061504">
    <property type="term" value="P:cyclic threonylcarbamoyladenosine biosynthetic process"/>
    <property type="evidence" value="ECO:0007669"/>
    <property type="project" value="TreeGrafter"/>
</dbReference>
<accession>A0AAW7ZEE6</accession>
<dbReference type="InterPro" id="IPR045886">
    <property type="entry name" value="ThiF/MoeB/HesA"/>
</dbReference>
<dbReference type="GO" id="GO:0016779">
    <property type="term" value="F:nucleotidyltransferase activity"/>
    <property type="evidence" value="ECO:0007669"/>
    <property type="project" value="UniProtKB-KW"/>
</dbReference>
<protein>
    <submittedName>
        <fullName evidence="2">Sulfur carrier protein ThiS adenylyltransferase ThiF</fullName>
    </submittedName>
</protein>
<organism evidence="2 3">
    <name type="scientific">Desulforamulus aquiferis</name>
    <dbReference type="NCBI Taxonomy" id="1397668"/>
    <lineage>
        <taxon>Bacteria</taxon>
        <taxon>Bacillati</taxon>
        <taxon>Bacillota</taxon>
        <taxon>Clostridia</taxon>
        <taxon>Eubacteriales</taxon>
        <taxon>Peptococcaceae</taxon>
        <taxon>Desulforamulus</taxon>
    </lineage>
</organism>
<evidence type="ECO:0000313" key="3">
    <source>
        <dbReference type="Proteomes" id="UP001172911"/>
    </source>
</evidence>
<name>A0AAW7ZEE6_9FIRM</name>
<dbReference type="PANTHER" id="PTHR43267:SF3">
    <property type="entry name" value="THIF PROTEIN"/>
    <property type="match status" value="1"/>
</dbReference>
<proteinExistence type="predicted"/>
<dbReference type="Pfam" id="PF00899">
    <property type="entry name" value="ThiF"/>
    <property type="match status" value="1"/>
</dbReference>
<dbReference type="InterPro" id="IPR035985">
    <property type="entry name" value="Ubiquitin-activating_enz"/>
</dbReference>
<comment type="caution">
    <text evidence="2">The sequence shown here is derived from an EMBL/GenBank/DDBJ whole genome shotgun (WGS) entry which is preliminary data.</text>
</comment>
<dbReference type="EMBL" id="JARPTC010000019">
    <property type="protein sequence ID" value="MDO7788093.1"/>
    <property type="molecule type" value="Genomic_DNA"/>
</dbReference>
<evidence type="ECO:0000259" key="1">
    <source>
        <dbReference type="Pfam" id="PF00899"/>
    </source>
</evidence>
<dbReference type="Gene3D" id="3.40.50.720">
    <property type="entry name" value="NAD(P)-binding Rossmann-like Domain"/>
    <property type="match status" value="1"/>
</dbReference>
<dbReference type="InterPro" id="IPR012729">
    <property type="entry name" value="ThiF_fam2"/>
</dbReference>
<keyword evidence="2" id="KW-0548">Nucleotidyltransferase</keyword>
<keyword evidence="3" id="KW-1185">Reference proteome</keyword>
<feature type="domain" description="THIF-type NAD/FAD binding fold" evidence="1">
    <location>
        <begin position="9"/>
        <end position="154"/>
    </location>
</feature>
<dbReference type="PANTHER" id="PTHR43267">
    <property type="entry name" value="TRNA THREONYLCARBAMOYLADENOSINE DEHYDRATASE"/>
    <property type="match status" value="1"/>
</dbReference>
<dbReference type="InterPro" id="IPR000594">
    <property type="entry name" value="ThiF_NAD_FAD-bd"/>
</dbReference>
<dbReference type="NCBIfam" id="TIGR02354">
    <property type="entry name" value="thiF_fam2"/>
    <property type="match status" value="1"/>
</dbReference>
<dbReference type="NCBIfam" id="NF006395">
    <property type="entry name" value="PRK08644.1"/>
    <property type="match status" value="1"/>
</dbReference>
<dbReference type="AlphaFoldDB" id="A0AAW7ZEE6"/>
<evidence type="ECO:0000313" key="2">
    <source>
        <dbReference type="EMBL" id="MDO7788093.1"/>
    </source>
</evidence>
<reference evidence="2" key="1">
    <citation type="journal article" date="2023" name="J. Hazard. Mater.">
        <title>Anaerobic biodegradation of pyrene and benzo[a]pyrene by a new sulfate-reducing Desulforamulus aquiferis strain DSA.</title>
        <authorList>
            <person name="Zhang Z."/>
            <person name="Sun J."/>
            <person name="Gong X."/>
            <person name="Wang C."/>
            <person name="Wang H."/>
        </authorList>
    </citation>
    <scope>NUCLEOTIDE SEQUENCE</scope>
    <source>
        <strain evidence="2">DSA</strain>
    </source>
</reference>
<sequence>MGQLEIALTKFFGEEGLALIQSKRIGIAGAGGLGSNCAQMLVRCGFRKLTLVDFDKIEMSNLNRQFFFMSQVGQSKVEALKKNLLDINPDLEIKLFENKIEPANVAQFFIDCDAVIEALDSPVYKRLVVETYLGGGKLVVAASGLAGWGQRDQIKTHRIKDDFFVVGDLVTEVDENSPPVAPGVVLAAAKQADVVLSYFLGKRTKGCD</sequence>